<keyword evidence="3" id="KW-0813">Transport</keyword>
<dbReference type="GO" id="GO:0006914">
    <property type="term" value="P:autophagy"/>
    <property type="evidence" value="ECO:0007669"/>
    <property type="project" value="UniProtKB-KW"/>
</dbReference>
<dbReference type="PANTHER" id="PTHR24348">
    <property type="entry name" value="SERINE/THREONINE-PROTEIN KINASE UNC-51-RELATED"/>
    <property type="match status" value="1"/>
</dbReference>
<dbReference type="InterPro" id="IPR008271">
    <property type="entry name" value="Ser/Thr_kinase_AS"/>
</dbReference>
<dbReference type="PROSITE" id="PS00108">
    <property type="entry name" value="PROTEIN_KINASE_ST"/>
    <property type="match status" value="1"/>
</dbReference>
<comment type="similarity">
    <text evidence="2">Belongs to the protein kinase superfamily. CAMK Ser/Thr protein kinase family. CHEK2 subfamily.</text>
</comment>
<dbReference type="InParanoid" id="Q2HAF0"/>
<evidence type="ECO:0000256" key="3">
    <source>
        <dbReference type="ARBA" id="ARBA00022448"/>
    </source>
</evidence>
<dbReference type="GO" id="GO:0034045">
    <property type="term" value="C:phagophore assembly site membrane"/>
    <property type="evidence" value="ECO:0007669"/>
    <property type="project" value="UniProtKB-SubCell"/>
</dbReference>
<evidence type="ECO:0000313" key="12">
    <source>
        <dbReference type="EMBL" id="EAQ90869.1"/>
    </source>
</evidence>
<evidence type="ECO:0000313" key="13">
    <source>
        <dbReference type="Proteomes" id="UP000001056"/>
    </source>
</evidence>
<dbReference type="PROSITE" id="PS00107">
    <property type="entry name" value="PROTEIN_KINASE_ATP"/>
    <property type="match status" value="1"/>
</dbReference>
<dbReference type="InterPro" id="IPR011009">
    <property type="entry name" value="Kinase-like_dom_sf"/>
</dbReference>
<gene>
    <name evidence="12" type="ORF">CHGG_02804</name>
</gene>
<dbReference type="GO" id="GO:0005524">
    <property type="term" value="F:ATP binding"/>
    <property type="evidence" value="ECO:0007669"/>
    <property type="project" value="UniProtKB-UniRule"/>
</dbReference>
<evidence type="ECO:0000256" key="8">
    <source>
        <dbReference type="PROSITE-ProRule" id="PRU10141"/>
    </source>
</evidence>
<dbReference type="STRING" id="306901.Q2HAF0"/>
<keyword evidence="4 8" id="KW-0547">Nucleotide-binding</keyword>
<evidence type="ECO:0000256" key="7">
    <source>
        <dbReference type="ARBA" id="ARBA00030237"/>
    </source>
</evidence>
<dbReference type="GeneID" id="4389665"/>
<dbReference type="Gene3D" id="1.10.510.10">
    <property type="entry name" value="Transferase(Phosphotransferase) domain 1"/>
    <property type="match status" value="1"/>
</dbReference>
<evidence type="ECO:0000256" key="6">
    <source>
        <dbReference type="ARBA" id="ARBA00023006"/>
    </source>
</evidence>
<dbReference type="Pfam" id="PF00498">
    <property type="entry name" value="FHA"/>
    <property type="match status" value="1"/>
</dbReference>
<dbReference type="InterPro" id="IPR045269">
    <property type="entry name" value="Atg1-like"/>
</dbReference>
<dbReference type="HOGENOM" id="CLU_003637_0_0_1"/>
<feature type="region of interest" description="Disordered" evidence="9">
    <location>
        <begin position="852"/>
        <end position="874"/>
    </location>
</feature>
<dbReference type="VEuPathDB" id="FungiDB:CHGG_02804"/>
<evidence type="ECO:0000259" key="10">
    <source>
        <dbReference type="PROSITE" id="PS50006"/>
    </source>
</evidence>
<evidence type="ECO:0000256" key="5">
    <source>
        <dbReference type="ARBA" id="ARBA00022840"/>
    </source>
</evidence>
<dbReference type="InterPro" id="IPR017441">
    <property type="entry name" value="Protein_kinase_ATP_BS"/>
</dbReference>
<dbReference type="FunFam" id="3.30.200.20:FF:000470">
    <property type="entry name" value="Serine/threonine-protein kinase RAD53"/>
    <property type="match status" value="1"/>
</dbReference>
<dbReference type="InterPro" id="IPR000253">
    <property type="entry name" value="FHA_dom"/>
</dbReference>
<reference evidence="13" key="1">
    <citation type="journal article" date="2015" name="Genome Announc.">
        <title>Draft genome sequence of the cellulolytic fungus Chaetomium globosum.</title>
        <authorList>
            <person name="Cuomo C.A."/>
            <person name="Untereiner W.A."/>
            <person name="Ma L.-J."/>
            <person name="Grabherr M."/>
            <person name="Birren B.W."/>
        </authorList>
    </citation>
    <scope>NUCLEOTIDE SEQUENCE [LARGE SCALE GENOMIC DNA]</scope>
    <source>
        <strain evidence="13">ATCC 6205 / CBS 148.51 / DSM 1962 / NBRC 6347 / NRRL 1970</strain>
    </source>
</reference>
<dbReference type="eggNOG" id="KOG0615">
    <property type="taxonomic scope" value="Eukaryota"/>
</dbReference>
<dbReference type="EMBL" id="CH408030">
    <property type="protein sequence ID" value="EAQ90869.1"/>
    <property type="molecule type" value="Genomic_DNA"/>
</dbReference>
<evidence type="ECO:0000256" key="2">
    <source>
        <dbReference type="ARBA" id="ARBA00005575"/>
    </source>
</evidence>
<dbReference type="Proteomes" id="UP000001056">
    <property type="component" value="Unassembled WGS sequence"/>
</dbReference>
<dbReference type="RefSeq" id="XP_001229320.1">
    <property type="nucleotide sequence ID" value="XM_001229319.1"/>
</dbReference>
<dbReference type="Gene3D" id="2.60.200.20">
    <property type="match status" value="1"/>
</dbReference>
<protein>
    <recommendedName>
        <fullName evidence="7">Autophagy-related protein 1</fullName>
    </recommendedName>
</protein>
<dbReference type="PROSITE" id="PS50011">
    <property type="entry name" value="PROTEIN_KINASE_DOM"/>
    <property type="match status" value="1"/>
</dbReference>
<evidence type="ECO:0000259" key="11">
    <source>
        <dbReference type="PROSITE" id="PS50011"/>
    </source>
</evidence>
<dbReference type="SMART" id="SM00220">
    <property type="entry name" value="S_TKc"/>
    <property type="match status" value="1"/>
</dbReference>
<dbReference type="InterPro" id="IPR008984">
    <property type="entry name" value="SMAD_FHA_dom_sf"/>
</dbReference>
<keyword evidence="13" id="KW-1185">Reference proteome</keyword>
<dbReference type="OrthoDB" id="504170at2759"/>
<organism evidence="12 13">
    <name type="scientific">Chaetomium globosum (strain ATCC 6205 / CBS 148.51 / DSM 1962 / NBRC 6347 / NRRL 1970)</name>
    <name type="common">Soil fungus</name>
    <dbReference type="NCBI Taxonomy" id="306901"/>
    <lineage>
        <taxon>Eukaryota</taxon>
        <taxon>Fungi</taxon>
        <taxon>Dikarya</taxon>
        <taxon>Ascomycota</taxon>
        <taxon>Pezizomycotina</taxon>
        <taxon>Sordariomycetes</taxon>
        <taxon>Sordariomycetidae</taxon>
        <taxon>Sordariales</taxon>
        <taxon>Chaetomiaceae</taxon>
        <taxon>Chaetomium</taxon>
    </lineage>
</organism>
<evidence type="ECO:0000256" key="9">
    <source>
        <dbReference type="SAM" id="MobiDB-lite"/>
    </source>
</evidence>
<dbReference type="Pfam" id="PF00069">
    <property type="entry name" value="Pkinase"/>
    <property type="match status" value="1"/>
</dbReference>
<dbReference type="PROSITE" id="PS50006">
    <property type="entry name" value="FHA_DOMAIN"/>
    <property type="match status" value="1"/>
</dbReference>
<comment type="subcellular location">
    <subcellularLocation>
        <location evidence="1">Preautophagosomal structure membrane</location>
        <topology evidence="1">Peripheral membrane protein</topology>
    </subcellularLocation>
</comment>
<evidence type="ECO:0000256" key="1">
    <source>
        <dbReference type="ARBA" id="ARBA00004623"/>
    </source>
</evidence>
<sequence>MAAALSDKAGIRDLETRGRLVLVMDVSGGPIFPFSTCKPFVRTGFDLGTRDSTSSRLRCEKTRRVARTRSLSTASVAGAPPRTSSVALYIAITEWQPSTSHEGVTLRPRLPMDSYRESQQPTQGTPVLSQRAVFLCDATVLFLLLLLPSSPWLTPHIATQTVVDAERLGQQPSGFSDEDISDIICLLLPYSEPARQEVRRIATETPQHMVGREEVDDLKVDYSREDGSRNFAGVQSDVGEHHIALRFSSQVKDPSLGFTFGRNPNCCDICLRNDPHRRLSKIHFRIYLNEWAVLMLEDKSTNGTVVDETLLKKRDGSRAETMRTLESGSKVKILMHEPGRDITFLVRIPIRDGPCEEAYKRNLDAYLANQAQLAYDANETIVPGPGGHPPVARQLPAPTRNGNGAVTALRAQVGGKQGKRARAEGIPKPWTGSNKYNRICEIGRGAFATVHKVTRRLTGQPFAAKELDKRKFMKNGVLDQKVENEMNIMRKIKHPNIVEYIEHLDWDDRLLIIIMEFVNGGDLGRLIADNGPLSETATKTMARQLLDALGYLHDMNITHRDVKPDNILVDSLDPFVVKLTDFGLSKMVDNEQTFLRTFCGTLLYCAPEVYSEYAEYDDRGRRHPRNRRLRPATGQRYDHAVDIWSLGGVLFYALTKKPPFPAKNGASHSELLHQIMTKPLDISPLLEADISEEGIDFLRRMLDRKPETRATVETLQSHVWISGSFTTVAQSFEEIVEEQLHVNASQLSLDDTERNPEECRELRVPSDDEISDDEDVDFDANRLLGYESEKENYTFGPDNHPQRLFGEVNPSAVRSSGAVTPNRLNLPLSPGSFGSNGTTEILGNETEIKDSFESEDHLTPRQKPQKSQPLSGGLRASVISAGQSRSVDELNNMTFDVASQSLGGAESILENLNMKSGAGSLLRFYTTGDLNSSKRKPSFDTSEEDDMPFAEDRRGLKRIRSDASAKLSVNRVVEDSEYELLAQMPSIIRAQSGRQIDNPVHKSTYWSAQDRRTWHLDYPEMTQLQLDAFKMAASARDEEFGPGKTPLWDLAMKYFPAVNCERRGGSSKGARNGVEYGVIPSTAGPDATVPATPPTMDDPGPMLIMPMQSDPGRPVVACLQSAPGSALTGISIMITESMVSWGRAMENTRSYANKDDVTVPKFAFRILLWKENYDPAKNFRPWNRASEPDEDSFRFYISTKATMGIYINGVRLPSDNPKKPDSPSTYWMALHDGDRVSVWQTPDKSVRAELVFRCGWGGSASPRAVSGGAPRRPEFAPAAVAGKLDEVCVKTERKMRGLSEHDLKMEEANHDVDERMRGGVGADRERQRSRDFEVRRLEACRALGIRRVSPAPGVTLGEESATQTPWSSYVPGTRTVPTFRHASPSTMELLRAARRG</sequence>
<feature type="compositionally biased region" description="Basic and acidic residues" evidence="9">
    <location>
        <begin position="751"/>
        <end position="766"/>
    </location>
</feature>
<dbReference type="GO" id="GO:0010506">
    <property type="term" value="P:regulation of autophagy"/>
    <property type="evidence" value="ECO:0007669"/>
    <property type="project" value="InterPro"/>
</dbReference>
<keyword evidence="6" id="KW-0072">Autophagy</keyword>
<feature type="region of interest" description="Disordered" evidence="9">
    <location>
        <begin position="748"/>
        <end position="774"/>
    </location>
</feature>
<feature type="domain" description="Protein kinase" evidence="11">
    <location>
        <begin position="436"/>
        <end position="721"/>
    </location>
</feature>
<dbReference type="SUPFAM" id="SSF49879">
    <property type="entry name" value="SMAD/FHA domain"/>
    <property type="match status" value="1"/>
</dbReference>
<dbReference type="SUPFAM" id="SSF56112">
    <property type="entry name" value="Protein kinase-like (PK-like)"/>
    <property type="match status" value="1"/>
</dbReference>
<proteinExistence type="inferred from homology"/>
<dbReference type="OMA" id="PRRDNEY"/>
<accession>Q2HAF0</accession>
<feature type="binding site" evidence="8">
    <location>
        <position position="465"/>
    </location>
    <ligand>
        <name>ATP</name>
        <dbReference type="ChEBI" id="CHEBI:30616"/>
    </ligand>
</feature>
<dbReference type="InterPro" id="IPR000719">
    <property type="entry name" value="Prot_kinase_dom"/>
</dbReference>
<feature type="domain" description="FHA" evidence="10">
    <location>
        <begin position="258"/>
        <end position="311"/>
    </location>
</feature>
<dbReference type="PANTHER" id="PTHR24348:SF68">
    <property type="entry name" value="SERINE_THREONINE-PROTEIN KINASE ATG1C"/>
    <property type="match status" value="1"/>
</dbReference>
<dbReference type="GO" id="GO:0004674">
    <property type="term" value="F:protein serine/threonine kinase activity"/>
    <property type="evidence" value="ECO:0007669"/>
    <property type="project" value="InterPro"/>
</dbReference>
<evidence type="ECO:0000256" key="4">
    <source>
        <dbReference type="ARBA" id="ARBA00022741"/>
    </source>
</evidence>
<keyword evidence="5 8" id="KW-0067">ATP-binding</keyword>
<name>Q2HAF0_CHAGB</name>